<dbReference type="OrthoDB" id="407146at2759"/>
<evidence type="ECO:0000313" key="7">
    <source>
        <dbReference type="Proteomes" id="UP000307440"/>
    </source>
</evidence>
<gene>
    <name evidence="6" type="ORF">FA15DRAFT_663757</name>
</gene>
<dbReference type="STRING" id="230819.A0A5C3LCC3"/>
<dbReference type="GO" id="GO:0008234">
    <property type="term" value="F:cysteine-type peptidase activity"/>
    <property type="evidence" value="ECO:0007669"/>
    <property type="project" value="UniProtKB-KW"/>
</dbReference>
<evidence type="ECO:0000256" key="3">
    <source>
        <dbReference type="ARBA" id="ARBA00022801"/>
    </source>
</evidence>
<dbReference type="PANTHER" id="PTHR23402">
    <property type="entry name" value="PROTEASE FAMILY C15 PYROGLUTAMYL-PEPTIDASE I-RELATED"/>
    <property type="match status" value="1"/>
</dbReference>
<keyword evidence="3" id="KW-0378">Hydrolase</keyword>
<organism evidence="6 7">
    <name type="scientific">Coprinopsis marcescibilis</name>
    <name type="common">Agaric fungus</name>
    <name type="synonym">Psathyrella marcescibilis</name>
    <dbReference type="NCBI Taxonomy" id="230819"/>
    <lineage>
        <taxon>Eukaryota</taxon>
        <taxon>Fungi</taxon>
        <taxon>Dikarya</taxon>
        <taxon>Basidiomycota</taxon>
        <taxon>Agaricomycotina</taxon>
        <taxon>Agaricomycetes</taxon>
        <taxon>Agaricomycetidae</taxon>
        <taxon>Agaricales</taxon>
        <taxon>Agaricineae</taxon>
        <taxon>Psathyrellaceae</taxon>
        <taxon>Coprinopsis</taxon>
    </lineage>
</organism>
<name>A0A5C3LCC3_COPMA</name>
<evidence type="ECO:0000313" key="6">
    <source>
        <dbReference type="EMBL" id="TFK29606.1"/>
    </source>
</evidence>
<proteinExistence type="inferred from homology"/>
<feature type="region of interest" description="Disordered" evidence="5">
    <location>
        <begin position="39"/>
        <end position="81"/>
    </location>
</feature>
<dbReference type="Proteomes" id="UP000307440">
    <property type="component" value="Unassembled WGS sequence"/>
</dbReference>
<accession>A0A5C3LCC3</accession>
<dbReference type="EMBL" id="ML210148">
    <property type="protein sequence ID" value="TFK29606.1"/>
    <property type="molecule type" value="Genomic_DNA"/>
</dbReference>
<dbReference type="Gene3D" id="3.40.630.20">
    <property type="entry name" value="Peptidase C15, pyroglutamyl peptidase I-like"/>
    <property type="match status" value="3"/>
</dbReference>
<evidence type="ECO:0000256" key="2">
    <source>
        <dbReference type="ARBA" id="ARBA00022670"/>
    </source>
</evidence>
<keyword evidence="2" id="KW-0645">Protease</keyword>
<keyword evidence="4" id="KW-0788">Thiol protease</keyword>
<dbReference type="InterPro" id="IPR036440">
    <property type="entry name" value="Peptidase_C15-like_sf"/>
</dbReference>
<keyword evidence="7" id="KW-1185">Reference proteome</keyword>
<dbReference type="SUPFAM" id="SSF53182">
    <property type="entry name" value="Pyrrolidone carboxyl peptidase (pyroglutamate aminopeptidase)"/>
    <property type="match status" value="3"/>
</dbReference>
<dbReference type="GO" id="GO:0006508">
    <property type="term" value="P:proteolysis"/>
    <property type="evidence" value="ECO:0007669"/>
    <property type="project" value="UniProtKB-KW"/>
</dbReference>
<protein>
    <recommendedName>
        <fullName evidence="8">Peptidase C15, pyroglutamyl peptidase I-like protein</fullName>
    </recommendedName>
</protein>
<comment type="similarity">
    <text evidence="1">Belongs to the peptidase C15 family.</text>
</comment>
<feature type="compositionally biased region" description="Basic residues" evidence="5">
    <location>
        <begin position="407"/>
        <end position="422"/>
    </location>
</feature>
<evidence type="ECO:0008006" key="8">
    <source>
        <dbReference type="Google" id="ProtNLM"/>
    </source>
</evidence>
<sequence length="483" mass="51710">MNHRQNPSWLAAKALHNTTITSDQCFQLFQSSLVPTTQSSAANSPIVSNGKRSVGAGTLSDKSKNSAIRSPKTSIPAPVPTVTSPPLPPLPDPGPFNIHITALEIPVLYEAVHEIVPGLHLKPPKLPTESNYIDLPPDFPCPPGDAGYDFIFHVGVAGRGALRMEIIGHKFGYNMKDASGSYCAIVPPPSSHAKQALNATRGPASHPPGMSVPVGAHNVNFRVGPAGSGGFGSMGMGYNNERLGYNPAGHDPQPAIPGSENNVRPVRGFGTAYESFPDEMMTDIDVTRLVQDLKASGITQIYTSMDAGHYLCDFIYYCSLAESKRSSKPMLPYMTGSASGGQTYFANPSANPFYQPGSGYSSNTYYHQQPAGPGLGGPASIQKVANSSPTGSSAGGTGSGTQAAAQQHHHHQLHQLPHHHYHKNRPARVLFMHVPPVNEPLSTEEVTEAIRRIVMWVCRECEMDDIRERMQAPEEGHGPVGGY</sequence>
<evidence type="ECO:0000256" key="1">
    <source>
        <dbReference type="ARBA" id="ARBA00006641"/>
    </source>
</evidence>
<feature type="compositionally biased region" description="Polar residues" evidence="5">
    <location>
        <begin position="39"/>
        <end position="51"/>
    </location>
</feature>
<dbReference type="AlphaFoldDB" id="A0A5C3LCC3"/>
<reference evidence="6 7" key="1">
    <citation type="journal article" date="2019" name="Nat. Ecol. Evol.">
        <title>Megaphylogeny resolves global patterns of mushroom evolution.</title>
        <authorList>
            <person name="Varga T."/>
            <person name="Krizsan K."/>
            <person name="Foldi C."/>
            <person name="Dima B."/>
            <person name="Sanchez-Garcia M."/>
            <person name="Sanchez-Ramirez S."/>
            <person name="Szollosi G.J."/>
            <person name="Szarkandi J.G."/>
            <person name="Papp V."/>
            <person name="Albert L."/>
            <person name="Andreopoulos W."/>
            <person name="Angelini C."/>
            <person name="Antonin V."/>
            <person name="Barry K.W."/>
            <person name="Bougher N.L."/>
            <person name="Buchanan P."/>
            <person name="Buyck B."/>
            <person name="Bense V."/>
            <person name="Catcheside P."/>
            <person name="Chovatia M."/>
            <person name="Cooper J."/>
            <person name="Damon W."/>
            <person name="Desjardin D."/>
            <person name="Finy P."/>
            <person name="Geml J."/>
            <person name="Haridas S."/>
            <person name="Hughes K."/>
            <person name="Justo A."/>
            <person name="Karasinski D."/>
            <person name="Kautmanova I."/>
            <person name="Kiss B."/>
            <person name="Kocsube S."/>
            <person name="Kotiranta H."/>
            <person name="LaButti K.M."/>
            <person name="Lechner B.E."/>
            <person name="Liimatainen K."/>
            <person name="Lipzen A."/>
            <person name="Lukacs Z."/>
            <person name="Mihaltcheva S."/>
            <person name="Morgado L.N."/>
            <person name="Niskanen T."/>
            <person name="Noordeloos M.E."/>
            <person name="Ohm R.A."/>
            <person name="Ortiz-Santana B."/>
            <person name="Ovrebo C."/>
            <person name="Racz N."/>
            <person name="Riley R."/>
            <person name="Savchenko A."/>
            <person name="Shiryaev A."/>
            <person name="Soop K."/>
            <person name="Spirin V."/>
            <person name="Szebenyi C."/>
            <person name="Tomsovsky M."/>
            <person name="Tulloss R.E."/>
            <person name="Uehling J."/>
            <person name="Grigoriev I.V."/>
            <person name="Vagvolgyi C."/>
            <person name="Papp T."/>
            <person name="Martin F.M."/>
            <person name="Miettinen O."/>
            <person name="Hibbett D.S."/>
            <person name="Nagy L.G."/>
        </authorList>
    </citation>
    <scope>NUCLEOTIDE SEQUENCE [LARGE SCALE GENOMIC DNA]</scope>
    <source>
        <strain evidence="6 7">CBS 121175</strain>
    </source>
</reference>
<evidence type="ECO:0000256" key="4">
    <source>
        <dbReference type="ARBA" id="ARBA00022807"/>
    </source>
</evidence>
<dbReference type="InterPro" id="IPR016125">
    <property type="entry name" value="Peptidase_C15-like"/>
</dbReference>
<evidence type="ECO:0000256" key="5">
    <source>
        <dbReference type="SAM" id="MobiDB-lite"/>
    </source>
</evidence>
<feature type="region of interest" description="Disordered" evidence="5">
    <location>
        <begin position="364"/>
        <end position="422"/>
    </location>
</feature>
<dbReference type="PANTHER" id="PTHR23402:SF1">
    <property type="entry name" value="PYROGLUTAMYL-PEPTIDASE I"/>
    <property type="match status" value="1"/>
</dbReference>